<protein>
    <submittedName>
        <fullName evidence="3">Uncharacterized protein</fullName>
    </submittedName>
</protein>
<sequence>MHNLSLLIFFLALVFVISARTSSSLNDRRLCPEEYRELRRRNDDSNSDSDDDGDDDDDDDDNNGWDQICRAALQEPQSIKNQSLLRIYCPYLDEALELAQVNNDTLCEMKKRALVKRSYGKRKRQSMKKKRYDDSSDDDDEKRRSLRKRKLHKRLALRFIRKSL</sequence>
<feature type="chain" id="PRO_5036223659" evidence="2">
    <location>
        <begin position="20"/>
        <end position="164"/>
    </location>
</feature>
<name>A0A813Z6U3_ADIRI</name>
<dbReference type="OrthoDB" id="10037729at2759"/>
<dbReference type="EMBL" id="CAJNOR010006049">
    <property type="protein sequence ID" value="CAF1583932.1"/>
    <property type="molecule type" value="Genomic_DNA"/>
</dbReference>
<feature type="region of interest" description="Disordered" evidence="1">
    <location>
        <begin position="118"/>
        <end position="145"/>
    </location>
</feature>
<keyword evidence="2" id="KW-0732">Signal</keyword>
<proteinExistence type="predicted"/>
<comment type="caution">
    <text evidence="3">The sequence shown here is derived from an EMBL/GenBank/DDBJ whole genome shotgun (WGS) entry which is preliminary data.</text>
</comment>
<reference evidence="3" key="1">
    <citation type="submission" date="2021-02" db="EMBL/GenBank/DDBJ databases">
        <authorList>
            <person name="Nowell W R."/>
        </authorList>
    </citation>
    <scope>NUCLEOTIDE SEQUENCE</scope>
</reference>
<dbReference type="EMBL" id="CAJNOJ010000032">
    <property type="protein sequence ID" value="CAF0895125.1"/>
    <property type="molecule type" value="Genomic_DNA"/>
</dbReference>
<dbReference type="AlphaFoldDB" id="A0A813Z6U3"/>
<evidence type="ECO:0000313" key="4">
    <source>
        <dbReference type="EMBL" id="CAF1583932.1"/>
    </source>
</evidence>
<evidence type="ECO:0000313" key="3">
    <source>
        <dbReference type="EMBL" id="CAF0895125.1"/>
    </source>
</evidence>
<feature type="region of interest" description="Disordered" evidence="1">
    <location>
        <begin position="39"/>
        <end position="67"/>
    </location>
</feature>
<dbReference type="Proteomes" id="UP000663828">
    <property type="component" value="Unassembled WGS sequence"/>
</dbReference>
<gene>
    <name evidence="3" type="ORF">EDS130_LOCUS9484</name>
    <name evidence="4" type="ORF">XAT740_LOCUS45822</name>
</gene>
<evidence type="ECO:0000313" key="6">
    <source>
        <dbReference type="Proteomes" id="UP000663852"/>
    </source>
</evidence>
<evidence type="ECO:0000313" key="5">
    <source>
        <dbReference type="Proteomes" id="UP000663828"/>
    </source>
</evidence>
<organism evidence="3 6">
    <name type="scientific">Adineta ricciae</name>
    <name type="common">Rotifer</name>
    <dbReference type="NCBI Taxonomy" id="249248"/>
    <lineage>
        <taxon>Eukaryota</taxon>
        <taxon>Metazoa</taxon>
        <taxon>Spiralia</taxon>
        <taxon>Gnathifera</taxon>
        <taxon>Rotifera</taxon>
        <taxon>Eurotatoria</taxon>
        <taxon>Bdelloidea</taxon>
        <taxon>Adinetida</taxon>
        <taxon>Adinetidae</taxon>
        <taxon>Adineta</taxon>
    </lineage>
</organism>
<dbReference type="Proteomes" id="UP000663852">
    <property type="component" value="Unassembled WGS sequence"/>
</dbReference>
<accession>A0A813Z6U3</accession>
<feature type="compositionally biased region" description="Acidic residues" evidence="1">
    <location>
        <begin position="45"/>
        <end position="63"/>
    </location>
</feature>
<evidence type="ECO:0000256" key="2">
    <source>
        <dbReference type="SAM" id="SignalP"/>
    </source>
</evidence>
<keyword evidence="5" id="KW-1185">Reference proteome</keyword>
<feature type="signal peptide" evidence="2">
    <location>
        <begin position="1"/>
        <end position="19"/>
    </location>
</feature>
<evidence type="ECO:0000256" key="1">
    <source>
        <dbReference type="SAM" id="MobiDB-lite"/>
    </source>
</evidence>
<feature type="compositionally biased region" description="Basic residues" evidence="1">
    <location>
        <begin position="118"/>
        <end position="130"/>
    </location>
</feature>